<keyword evidence="1" id="KW-1133">Transmembrane helix</keyword>
<keyword evidence="1" id="KW-0472">Membrane</keyword>
<keyword evidence="3" id="KW-1185">Reference proteome</keyword>
<feature type="transmembrane region" description="Helical" evidence="1">
    <location>
        <begin position="355"/>
        <end position="372"/>
    </location>
</feature>
<evidence type="ECO:0000313" key="3">
    <source>
        <dbReference type="Proteomes" id="UP000242525"/>
    </source>
</evidence>
<feature type="transmembrane region" description="Helical" evidence="1">
    <location>
        <begin position="675"/>
        <end position="703"/>
    </location>
</feature>
<name>A0A0J9XEZ6_GEOCN</name>
<comment type="caution">
    <text evidence="2">The sequence shown here is derived from an EMBL/GenBank/DDBJ whole genome shotgun (WGS) entry which is preliminary data.</text>
</comment>
<evidence type="ECO:0000256" key="1">
    <source>
        <dbReference type="SAM" id="Phobius"/>
    </source>
</evidence>
<sequence>MGFFYDRLILIVSITFVAISVLFGSTDSYLKFGSWSVFPTRWAPEDCILHSKIDLKTCFGSRKVKPKLYFIGDSTARQVFWGAIRTIDNFERKSETIDYTPYQSKKHSNFQLSFNHADVHFLWDPFLNSSGLELFNTLIDNTKTRPEDIGLVYTSIGLWFSRWYESGKMETEFDQATQRLLTQYSKLGRKQLSSNTLFVSPILYPNENLLNEDRKSTIKHDELVILNEILQRKIHEYNPLVLTPVVFNSFSNQHMGSTGFDSTGLHFSEQLCDNQAELLLNLRCNPVTDPGTQYCSSSTQVPSLSVFRILSVIILLAFALQAYMHMLKPAIFGFTFLVLYLISNGPFIGRTLSSGYGSRVCEMAVFWTVMILSYRIARDQHFPQNTIQNKPILIFRGTLLILLLMSIMLWKISIVSYTLCNILIARTIITNTSQYFNHKDKSPYTISEVVKTLICDYGVVIIVAIITVPRSDRSFLFKVFDTPTECVLLVGLYSATSWAASVLSHKLMANQGSIKSLSMLLLGAKLFIVLVTRIVFPDTFKWGGFEFLDLVALKFGLTLHKSSKRHLLTFITLSGTVYVCTLVLLNSILRTDPSVIIISSISKSILISSAVAYSEAETSLPILLVGIVWLEKTLIFLGNFDFVMACLATSVFFQGNSTIPVILSPTMLGFLGQPLNLFVKIINGAVVGAILLFTSVVIAKLTASGFSGIYRSKSDGIFEFEDHALELLS</sequence>
<protein>
    <recommendedName>
        <fullName evidence="4">Cas1p 10 TM acyl transferase domain-containing protein</fullName>
    </recommendedName>
</protein>
<feature type="transmembrane region" description="Helical" evidence="1">
    <location>
        <begin position="487"/>
        <end position="505"/>
    </location>
</feature>
<gene>
    <name evidence="2" type="ORF">BN980_GECA11s03557g</name>
</gene>
<proteinExistence type="predicted"/>
<dbReference type="AlphaFoldDB" id="A0A0J9XEZ6"/>
<feature type="transmembrane region" description="Helical" evidence="1">
    <location>
        <begin position="517"/>
        <end position="536"/>
    </location>
</feature>
<feature type="transmembrane region" description="Helical" evidence="1">
    <location>
        <begin position="449"/>
        <end position="467"/>
    </location>
</feature>
<keyword evidence="1" id="KW-0812">Transmembrane</keyword>
<accession>A0A0J9XEZ6</accession>
<feature type="transmembrane region" description="Helical" evidence="1">
    <location>
        <begin position="330"/>
        <end position="349"/>
    </location>
</feature>
<evidence type="ECO:0000313" key="2">
    <source>
        <dbReference type="EMBL" id="CDO55478.1"/>
    </source>
</evidence>
<feature type="transmembrane region" description="Helical" evidence="1">
    <location>
        <begin position="567"/>
        <end position="589"/>
    </location>
</feature>
<feature type="transmembrane region" description="Helical" evidence="1">
    <location>
        <begin position="634"/>
        <end position="655"/>
    </location>
</feature>
<evidence type="ECO:0008006" key="4">
    <source>
        <dbReference type="Google" id="ProtNLM"/>
    </source>
</evidence>
<dbReference type="OrthoDB" id="1932925at2759"/>
<feature type="transmembrane region" description="Helical" evidence="1">
    <location>
        <begin position="305"/>
        <end position="323"/>
    </location>
</feature>
<feature type="transmembrane region" description="Helical" evidence="1">
    <location>
        <begin position="393"/>
        <end position="410"/>
    </location>
</feature>
<reference evidence="2" key="1">
    <citation type="submission" date="2014-03" db="EMBL/GenBank/DDBJ databases">
        <authorList>
            <person name="Casaregola S."/>
        </authorList>
    </citation>
    <scope>NUCLEOTIDE SEQUENCE [LARGE SCALE GENOMIC DNA]</scope>
    <source>
        <strain evidence="2">CLIB 918</strain>
    </source>
</reference>
<dbReference type="Proteomes" id="UP000242525">
    <property type="component" value="Unassembled WGS sequence"/>
</dbReference>
<dbReference type="EMBL" id="CCBN010000011">
    <property type="protein sequence ID" value="CDO55478.1"/>
    <property type="molecule type" value="Genomic_DNA"/>
</dbReference>
<organism evidence="2 3">
    <name type="scientific">Geotrichum candidum</name>
    <name type="common">Oospora lactis</name>
    <name type="synonym">Dipodascus geotrichum</name>
    <dbReference type="NCBI Taxonomy" id="1173061"/>
    <lineage>
        <taxon>Eukaryota</taxon>
        <taxon>Fungi</taxon>
        <taxon>Dikarya</taxon>
        <taxon>Ascomycota</taxon>
        <taxon>Saccharomycotina</taxon>
        <taxon>Dipodascomycetes</taxon>
        <taxon>Dipodascales</taxon>
        <taxon>Dipodascaceae</taxon>
        <taxon>Geotrichum</taxon>
    </lineage>
</organism>